<dbReference type="OMA" id="AYKACES"/>
<proteinExistence type="predicted"/>
<organism evidence="1 2">
    <name type="scientific">Kalanchoe fedtschenkoi</name>
    <name type="common">Lavender scallops</name>
    <name type="synonym">South American air plant</name>
    <dbReference type="NCBI Taxonomy" id="63787"/>
    <lineage>
        <taxon>Eukaryota</taxon>
        <taxon>Viridiplantae</taxon>
        <taxon>Streptophyta</taxon>
        <taxon>Embryophyta</taxon>
        <taxon>Tracheophyta</taxon>
        <taxon>Spermatophyta</taxon>
        <taxon>Magnoliopsida</taxon>
        <taxon>eudicotyledons</taxon>
        <taxon>Gunneridae</taxon>
        <taxon>Pentapetalae</taxon>
        <taxon>Saxifragales</taxon>
        <taxon>Crassulaceae</taxon>
        <taxon>Kalanchoe</taxon>
    </lineage>
</organism>
<sequence>MSRINLDDYSPSSTIVAFDAPLPLLRGPAPSADPSSGPFVLAFASQKSFFAAYESCESKLKQQCNAGARIGCSIAASEKCGPRWWEALFGRRTVDCDERRRCEELEMEGCLAVAENRCGVFAKEKCLGPFRDARVAVEGREAGPEVLGWVCMAGRNEVVDLMGVRKVKAWCSTKCLTETQCLRGSVLLGLELNVEQRK</sequence>
<dbReference type="Gramene" id="Kaladp0012s0033.1.v1.1">
    <property type="protein sequence ID" value="Kaladp0012s0033.1.v1.1.CDS.1"/>
    <property type="gene ID" value="Kaladp0012s0033.v1.1"/>
</dbReference>
<dbReference type="AlphaFoldDB" id="A0A7N0SY59"/>
<reference evidence="1" key="1">
    <citation type="submission" date="2021-01" db="UniProtKB">
        <authorList>
            <consortium name="EnsemblPlants"/>
        </authorList>
    </citation>
    <scope>IDENTIFICATION</scope>
</reference>
<name>A0A7N0SY59_KALFE</name>
<dbReference type="Proteomes" id="UP000594263">
    <property type="component" value="Unplaced"/>
</dbReference>
<keyword evidence="2" id="KW-1185">Reference proteome</keyword>
<evidence type="ECO:0000313" key="2">
    <source>
        <dbReference type="Proteomes" id="UP000594263"/>
    </source>
</evidence>
<dbReference type="PANTHER" id="PTHR36773:SF1">
    <property type="entry name" value="EXPRESSED PROTEIN"/>
    <property type="match status" value="1"/>
</dbReference>
<evidence type="ECO:0000313" key="1">
    <source>
        <dbReference type="EnsemblPlants" id="Kaladp0012s0033.1.v1.1.CDS.1"/>
    </source>
</evidence>
<accession>A0A7N0SY59</accession>
<protein>
    <submittedName>
        <fullName evidence="1">Uncharacterized protein</fullName>
    </submittedName>
</protein>
<dbReference type="GO" id="GO:0009536">
    <property type="term" value="C:plastid"/>
    <property type="evidence" value="ECO:0007669"/>
    <property type="project" value="TreeGrafter"/>
</dbReference>
<dbReference type="EnsemblPlants" id="Kaladp0012s0033.1.v1.1">
    <property type="protein sequence ID" value="Kaladp0012s0033.1.v1.1.CDS.1"/>
    <property type="gene ID" value="Kaladp0012s0033.v1.1"/>
</dbReference>
<dbReference type="PANTHER" id="PTHR36773">
    <property type="entry name" value="EXPRESSED PROTEIN"/>
    <property type="match status" value="1"/>
</dbReference>